<dbReference type="AlphaFoldDB" id="A0A516Q0P2"/>
<evidence type="ECO:0000259" key="8">
    <source>
        <dbReference type="PROSITE" id="PS50893"/>
    </source>
</evidence>
<evidence type="ECO:0000256" key="1">
    <source>
        <dbReference type="ARBA" id="ARBA00004651"/>
    </source>
</evidence>
<organism evidence="10 11">
    <name type="scientific">Microlunatus elymi</name>
    <dbReference type="NCBI Taxonomy" id="2596828"/>
    <lineage>
        <taxon>Bacteria</taxon>
        <taxon>Bacillati</taxon>
        <taxon>Actinomycetota</taxon>
        <taxon>Actinomycetes</taxon>
        <taxon>Propionibacteriales</taxon>
        <taxon>Propionibacteriaceae</taxon>
        <taxon>Microlunatus</taxon>
    </lineage>
</organism>
<dbReference type="PANTHER" id="PTHR24221">
    <property type="entry name" value="ATP-BINDING CASSETTE SUB-FAMILY B"/>
    <property type="match status" value="1"/>
</dbReference>
<dbReference type="KEGG" id="mik:FOE78_14620"/>
<evidence type="ECO:0000259" key="9">
    <source>
        <dbReference type="PROSITE" id="PS50929"/>
    </source>
</evidence>
<keyword evidence="5 7" id="KW-1133">Transmembrane helix</keyword>
<dbReference type="InterPro" id="IPR003593">
    <property type="entry name" value="AAA+_ATPase"/>
</dbReference>
<evidence type="ECO:0000256" key="2">
    <source>
        <dbReference type="ARBA" id="ARBA00022692"/>
    </source>
</evidence>
<dbReference type="Gene3D" id="3.40.50.300">
    <property type="entry name" value="P-loop containing nucleotide triphosphate hydrolases"/>
    <property type="match status" value="1"/>
</dbReference>
<keyword evidence="4 10" id="KW-0067">ATP-binding</keyword>
<name>A0A516Q0P2_9ACTN</name>
<dbReference type="OrthoDB" id="9806127at2"/>
<evidence type="ECO:0000256" key="3">
    <source>
        <dbReference type="ARBA" id="ARBA00022741"/>
    </source>
</evidence>
<dbReference type="InterPro" id="IPR039421">
    <property type="entry name" value="Type_1_exporter"/>
</dbReference>
<evidence type="ECO:0000256" key="5">
    <source>
        <dbReference type="ARBA" id="ARBA00022989"/>
    </source>
</evidence>
<dbReference type="SMART" id="SM00382">
    <property type="entry name" value="AAA"/>
    <property type="match status" value="1"/>
</dbReference>
<feature type="transmembrane region" description="Helical" evidence="7">
    <location>
        <begin position="18"/>
        <end position="39"/>
    </location>
</feature>
<dbReference type="InterPro" id="IPR017871">
    <property type="entry name" value="ABC_transporter-like_CS"/>
</dbReference>
<dbReference type="GO" id="GO:0034040">
    <property type="term" value="F:ATPase-coupled lipid transmembrane transporter activity"/>
    <property type="evidence" value="ECO:0007669"/>
    <property type="project" value="TreeGrafter"/>
</dbReference>
<proteinExistence type="predicted"/>
<keyword evidence="3" id="KW-0547">Nucleotide-binding</keyword>
<keyword evidence="6 7" id="KW-0472">Membrane</keyword>
<evidence type="ECO:0000256" key="6">
    <source>
        <dbReference type="ARBA" id="ARBA00023136"/>
    </source>
</evidence>
<dbReference type="InterPro" id="IPR011527">
    <property type="entry name" value="ABC1_TM_dom"/>
</dbReference>
<dbReference type="InterPro" id="IPR003439">
    <property type="entry name" value="ABC_transporter-like_ATP-bd"/>
</dbReference>
<dbReference type="RefSeq" id="WP_143986951.1">
    <property type="nucleotide sequence ID" value="NZ_CP041692.1"/>
</dbReference>
<dbReference type="GO" id="GO:0016887">
    <property type="term" value="F:ATP hydrolysis activity"/>
    <property type="evidence" value="ECO:0007669"/>
    <property type="project" value="InterPro"/>
</dbReference>
<dbReference type="GO" id="GO:0005524">
    <property type="term" value="F:ATP binding"/>
    <property type="evidence" value="ECO:0007669"/>
    <property type="project" value="UniProtKB-KW"/>
</dbReference>
<evidence type="ECO:0000313" key="11">
    <source>
        <dbReference type="Proteomes" id="UP000319263"/>
    </source>
</evidence>
<evidence type="ECO:0000256" key="7">
    <source>
        <dbReference type="SAM" id="Phobius"/>
    </source>
</evidence>
<dbReference type="InterPro" id="IPR036640">
    <property type="entry name" value="ABC1_TM_sf"/>
</dbReference>
<feature type="domain" description="ABC transporter" evidence="8">
    <location>
        <begin position="361"/>
        <end position="616"/>
    </location>
</feature>
<dbReference type="InterPro" id="IPR027417">
    <property type="entry name" value="P-loop_NTPase"/>
</dbReference>
<feature type="transmembrane region" description="Helical" evidence="7">
    <location>
        <begin position="59"/>
        <end position="80"/>
    </location>
</feature>
<dbReference type="PROSITE" id="PS50929">
    <property type="entry name" value="ABC_TM1F"/>
    <property type="match status" value="1"/>
</dbReference>
<dbReference type="GO" id="GO:0140359">
    <property type="term" value="F:ABC-type transporter activity"/>
    <property type="evidence" value="ECO:0007669"/>
    <property type="project" value="InterPro"/>
</dbReference>
<dbReference type="SUPFAM" id="SSF90123">
    <property type="entry name" value="ABC transporter transmembrane region"/>
    <property type="match status" value="1"/>
</dbReference>
<protein>
    <submittedName>
        <fullName evidence="10">ABC transporter ATP-binding protein</fullName>
    </submittedName>
</protein>
<dbReference type="EMBL" id="CP041692">
    <property type="protein sequence ID" value="QDP96990.1"/>
    <property type="molecule type" value="Genomic_DNA"/>
</dbReference>
<feature type="transmembrane region" description="Helical" evidence="7">
    <location>
        <begin position="133"/>
        <end position="154"/>
    </location>
</feature>
<dbReference type="SUPFAM" id="SSF52540">
    <property type="entry name" value="P-loop containing nucleoside triphosphate hydrolases"/>
    <property type="match status" value="1"/>
</dbReference>
<dbReference type="Pfam" id="PF00005">
    <property type="entry name" value="ABC_tran"/>
    <property type="match status" value="1"/>
</dbReference>
<gene>
    <name evidence="10" type="ORF">FOE78_14620</name>
</gene>
<keyword evidence="11" id="KW-1185">Reference proteome</keyword>
<dbReference type="Proteomes" id="UP000319263">
    <property type="component" value="Chromosome"/>
</dbReference>
<dbReference type="GO" id="GO:0005886">
    <property type="term" value="C:plasma membrane"/>
    <property type="evidence" value="ECO:0007669"/>
    <property type="project" value="UniProtKB-SubCell"/>
</dbReference>
<reference evidence="10 11" key="1">
    <citation type="submission" date="2019-07" db="EMBL/GenBank/DDBJ databases">
        <title>Microlunatus dokdonensis sp. nov. isolated from the rhizospheric soil of the wild plant Elymus tsukushiensis.</title>
        <authorList>
            <person name="Ghim S.-Y."/>
            <person name="Hwang Y.-J."/>
            <person name="Son J.-S."/>
            <person name="Shin J.-H."/>
        </authorList>
    </citation>
    <scope>NUCLEOTIDE SEQUENCE [LARGE SCALE GENOMIC DNA]</scope>
    <source>
        <strain evidence="10 11">KUDC0627</strain>
    </source>
</reference>
<dbReference type="PANTHER" id="PTHR24221:SF646">
    <property type="entry name" value="HAEMOLYSIN SECRETION ATP-BINDING PROTEIN"/>
    <property type="match status" value="1"/>
</dbReference>
<dbReference type="PROSITE" id="PS00211">
    <property type="entry name" value="ABC_TRANSPORTER_1"/>
    <property type="match status" value="1"/>
</dbReference>
<dbReference type="Gene3D" id="1.20.1560.10">
    <property type="entry name" value="ABC transporter type 1, transmembrane domain"/>
    <property type="match status" value="1"/>
</dbReference>
<evidence type="ECO:0000256" key="4">
    <source>
        <dbReference type="ARBA" id="ARBA00022840"/>
    </source>
</evidence>
<sequence length="634" mass="68229">MATVIALVRNAFRVSPGAVLASSVASIVAAMLAVLVPILVGRAVGGAPDAVRGGPHPGYLLLLAILLVALLAGNLINLVGNSSAALTEGRLEQDSDLRIGWALSRHPELSSVDHPDVASRLQQIRPRLWEIRMATRLLLGPAISQLPALIGSAITLAVMLAWWAPLPLLATYAVAAEVTRRSILAQFDVFTGQTDAQKHAQYAFEQGMGKAAKEIRIFGLSDYLRRRAWDFSTTAYRPYWAMRRRKARSLVALSAVRVGVAVVVAAYAGWRAQSGTLSLTAFATALPVVLTMANSDAWMFAQLQRGISPLQWLNRLAPADQFDRAAPELSSAVSSRARLAERSPSAAEPAVATPAEAAPQIVFDEVSFGYPTSNKMILKDFSLELPAGAATALVGVNGAGKSTLVKLLTGGYLPSRGRILIDGQDLAGFDEQQRAAWQRRIAPITQDFLRLPLRAGDNVELGSGRAWSGRIDGPSPDITAELEQIATRAGIDDLIAKLPDGWATPLDKSLPGGRDLSGGEWQRIGLARALRAVDSGARLLILDEPAAALDVESEARLVDSYLDITRRLTSLIISHRFSVVRPVPIICVLERGRIVERGSHQELMTIPGGRYRTLFTLQASRYLAAVDQQEVSSR</sequence>
<evidence type="ECO:0000313" key="10">
    <source>
        <dbReference type="EMBL" id="QDP96990.1"/>
    </source>
</evidence>
<comment type="subcellular location">
    <subcellularLocation>
        <location evidence="1">Cell membrane</location>
        <topology evidence="1">Multi-pass membrane protein</topology>
    </subcellularLocation>
</comment>
<dbReference type="PROSITE" id="PS50893">
    <property type="entry name" value="ABC_TRANSPORTER_2"/>
    <property type="match status" value="1"/>
</dbReference>
<keyword evidence="2 7" id="KW-0812">Transmembrane</keyword>
<accession>A0A516Q0P2</accession>
<feature type="domain" description="ABC transmembrane type-1" evidence="9">
    <location>
        <begin position="20"/>
        <end position="286"/>
    </location>
</feature>